<evidence type="ECO:0000313" key="9">
    <source>
        <dbReference type="EnsemblMetazoa" id="XP_019753561.1"/>
    </source>
</evidence>
<evidence type="ECO:0000313" key="10">
    <source>
        <dbReference type="Proteomes" id="UP000019118"/>
    </source>
</evidence>
<dbReference type="GO" id="GO:0002028">
    <property type="term" value="P:regulation of sodium ion transport"/>
    <property type="evidence" value="ECO:0007669"/>
    <property type="project" value="UniProtKB-UniRule"/>
</dbReference>
<feature type="transmembrane region" description="Helical" evidence="7">
    <location>
        <begin position="62"/>
        <end position="86"/>
    </location>
</feature>
<keyword evidence="10" id="KW-1185">Reference proteome</keyword>
<dbReference type="EnsemblMetazoa" id="XM_019898002.1">
    <property type="protein sequence ID" value="XP_019753561.1"/>
    <property type="gene ID" value="LOC109532885"/>
</dbReference>
<keyword evidence="3 7" id="KW-1003">Cell membrane</keyword>
<dbReference type="Pfam" id="PF05640">
    <property type="entry name" value="NKAIN"/>
    <property type="match status" value="1"/>
</dbReference>
<reference evidence="10" key="1">
    <citation type="journal article" date="2013" name="Genome Biol.">
        <title>Draft genome of the mountain pine beetle, Dendroctonus ponderosae Hopkins, a major forest pest.</title>
        <authorList>
            <person name="Keeling C.I."/>
            <person name="Yuen M.M."/>
            <person name="Liao N.Y."/>
            <person name="Docking T.R."/>
            <person name="Chan S.K."/>
            <person name="Taylor G.A."/>
            <person name="Palmquist D.L."/>
            <person name="Jackman S.D."/>
            <person name="Nguyen A."/>
            <person name="Li M."/>
            <person name="Henderson H."/>
            <person name="Janes J.K."/>
            <person name="Zhao Y."/>
            <person name="Pandoh P."/>
            <person name="Moore R."/>
            <person name="Sperling F.A."/>
            <person name="Huber D.P."/>
            <person name="Birol I."/>
            <person name="Jones S.J."/>
            <person name="Bohlmann J."/>
        </authorList>
    </citation>
    <scope>NUCLEOTIDE SEQUENCE</scope>
</reference>
<feature type="compositionally biased region" description="Polar residues" evidence="8">
    <location>
        <begin position="260"/>
        <end position="269"/>
    </location>
</feature>
<gene>
    <name evidence="9" type="primary">109532885</name>
</gene>
<accession>A0AAR5NZ84</accession>
<dbReference type="PANTHER" id="PTHR13084:SF6">
    <property type="entry name" value="SODIUM_POTASSIUM-TRANSPORTING ATPASE SUBUNIT BETA-1-INTERACTING PROTEIN"/>
    <property type="match status" value="1"/>
</dbReference>
<name>A0AAR5NZ84_DENPD</name>
<keyword evidence="5 7" id="KW-1133">Transmembrane helix</keyword>
<evidence type="ECO:0000256" key="5">
    <source>
        <dbReference type="ARBA" id="ARBA00022989"/>
    </source>
</evidence>
<dbReference type="AlphaFoldDB" id="A0AAR5NZ84"/>
<evidence type="ECO:0000256" key="6">
    <source>
        <dbReference type="ARBA" id="ARBA00023136"/>
    </source>
</evidence>
<comment type="similarity">
    <text evidence="2 7">Belongs to the NKAIN family.</text>
</comment>
<dbReference type="Proteomes" id="UP000019118">
    <property type="component" value="Unassembled WGS sequence"/>
</dbReference>
<evidence type="ECO:0000256" key="7">
    <source>
        <dbReference type="RuleBase" id="RU368041"/>
    </source>
</evidence>
<evidence type="ECO:0000256" key="3">
    <source>
        <dbReference type="ARBA" id="ARBA00022475"/>
    </source>
</evidence>
<evidence type="ECO:0000256" key="8">
    <source>
        <dbReference type="SAM" id="MobiDB-lite"/>
    </source>
</evidence>
<comment type="caution">
    <text evidence="7">Lacks conserved residue(s) required for the propagation of feature annotation.</text>
</comment>
<organism evidence="9 10">
    <name type="scientific">Dendroctonus ponderosae</name>
    <name type="common">Mountain pine beetle</name>
    <dbReference type="NCBI Taxonomy" id="77166"/>
    <lineage>
        <taxon>Eukaryota</taxon>
        <taxon>Metazoa</taxon>
        <taxon>Ecdysozoa</taxon>
        <taxon>Arthropoda</taxon>
        <taxon>Hexapoda</taxon>
        <taxon>Insecta</taxon>
        <taxon>Pterygota</taxon>
        <taxon>Neoptera</taxon>
        <taxon>Endopterygota</taxon>
        <taxon>Coleoptera</taxon>
        <taxon>Polyphaga</taxon>
        <taxon>Cucujiformia</taxon>
        <taxon>Curculionidae</taxon>
        <taxon>Scolytinae</taxon>
        <taxon>Dendroctonus</taxon>
    </lineage>
</organism>
<keyword evidence="4 7" id="KW-0812">Transmembrane</keyword>
<comment type="subcellular location">
    <subcellularLocation>
        <location evidence="1 7">Cell membrane</location>
        <topology evidence="1 7">Multi-pass membrane protein</topology>
    </subcellularLocation>
</comment>
<protein>
    <recommendedName>
        <fullName evidence="7">Sodium/potassium-transporting ATPase subunit beta-1-interacting protein</fullName>
        <shortName evidence="7">Na(+)/K(+)-transporting ATPase subunit beta-1-interacting protein</shortName>
    </recommendedName>
</protein>
<proteinExistence type="inferred from homology"/>
<dbReference type="GO" id="GO:0005886">
    <property type="term" value="C:plasma membrane"/>
    <property type="evidence" value="ECO:0007669"/>
    <property type="project" value="UniProtKB-SubCell"/>
</dbReference>
<evidence type="ECO:0000256" key="2">
    <source>
        <dbReference type="ARBA" id="ARBA00006364"/>
    </source>
</evidence>
<feature type="compositionally biased region" description="Basic residues" evidence="8">
    <location>
        <begin position="248"/>
        <end position="259"/>
    </location>
</feature>
<evidence type="ECO:0000256" key="4">
    <source>
        <dbReference type="ARBA" id="ARBA00022692"/>
    </source>
</evidence>
<feature type="transmembrane region" description="Helical" evidence="7">
    <location>
        <begin position="34"/>
        <end position="55"/>
    </location>
</feature>
<feature type="region of interest" description="Disordered" evidence="8">
    <location>
        <begin position="247"/>
        <end position="269"/>
    </location>
</feature>
<dbReference type="PANTHER" id="PTHR13084">
    <property type="entry name" value="T-CELL LYMPHOMA BREAKPOINT-ASSOCIATED TARGET 1-RELATED"/>
    <property type="match status" value="1"/>
</dbReference>
<keyword evidence="6 7" id="KW-0472">Membrane</keyword>
<dbReference type="InterPro" id="IPR008516">
    <property type="entry name" value="Na/K-Atpase_Interacting"/>
</dbReference>
<reference evidence="9" key="2">
    <citation type="submission" date="2024-08" db="UniProtKB">
        <authorList>
            <consortium name="EnsemblMetazoa"/>
        </authorList>
    </citation>
    <scope>IDENTIFICATION</scope>
</reference>
<evidence type="ECO:0000256" key="1">
    <source>
        <dbReference type="ARBA" id="ARBA00004651"/>
    </source>
</evidence>
<sequence>MGFCSRRHLFLTLCIFQLLTVVQRQVFDFLGFLWVPILVNFFQIILIIFGFFGAYQYRPKYVIAYLLWHLFWIGWNIFLICLYLNVSGLDHETNKVIKLDQTSGSWWKKHGPGCKVVNVEEPEYEGCLIDYIHVEIFQSGLQVVLAVINSIIGICLNRTFLEEDDTFNFEKADRPDNFLLHPMYVSYSGTLHGSNKYLHPKTKRADNYNPYNYELTRSKKINNRVNADAVRFPARRSNSFSALVSTTKSKKRHINHRAKAQSNECHCTQ</sequence>